<gene>
    <name evidence="3" type="ORF">IAA55_05965</name>
</gene>
<dbReference type="GO" id="GO:0016787">
    <property type="term" value="F:hydrolase activity"/>
    <property type="evidence" value="ECO:0007669"/>
    <property type="project" value="UniProtKB-KW"/>
</dbReference>
<keyword evidence="1 3" id="KW-0378">Hydrolase</keyword>
<dbReference type="Pfam" id="PF00561">
    <property type="entry name" value="Abhydrolase_1"/>
    <property type="match status" value="1"/>
</dbReference>
<feature type="domain" description="AB hydrolase-1" evidence="2">
    <location>
        <begin position="20"/>
        <end position="119"/>
    </location>
</feature>
<dbReference type="Gene3D" id="3.40.50.1820">
    <property type="entry name" value="alpha/beta hydrolase"/>
    <property type="match status" value="1"/>
</dbReference>
<reference evidence="3" key="1">
    <citation type="submission" date="2020-10" db="EMBL/GenBank/DDBJ databases">
        <authorList>
            <person name="Gilroy R."/>
        </authorList>
    </citation>
    <scope>NUCLEOTIDE SEQUENCE</scope>
    <source>
        <strain evidence="3">ChiSjej5B23-6657</strain>
    </source>
</reference>
<dbReference type="Proteomes" id="UP000823912">
    <property type="component" value="Unassembled WGS sequence"/>
</dbReference>
<evidence type="ECO:0000313" key="4">
    <source>
        <dbReference type="Proteomes" id="UP000823912"/>
    </source>
</evidence>
<organism evidence="3 4">
    <name type="scientific">Candidatus Pullilachnospira gallistercoris</name>
    <dbReference type="NCBI Taxonomy" id="2840911"/>
    <lineage>
        <taxon>Bacteria</taxon>
        <taxon>Bacillati</taxon>
        <taxon>Bacillota</taxon>
        <taxon>Clostridia</taxon>
        <taxon>Lachnospirales</taxon>
        <taxon>Lachnospiraceae</taxon>
        <taxon>Lachnospiraceae incertae sedis</taxon>
        <taxon>Candidatus Pullilachnospira</taxon>
    </lineage>
</organism>
<evidence type="ECO:0000256" key="1">
    <source>
        <dbReference type="ARBA" id="ARBA00022801"/>
    </source>
</evidence>
<dbReference type="PANTHER" id="PTHR43798">
    <property type="entry name" value="MONOACYLGLYCEROL LIPASE"/>
    <property type="match status" value="1"/>
</dbReference>
<name>A0A9D1E9P7_9FIRM</name>
<sequence length="213" mass="23854">MVIQLNSQVIWYEKSGEGDPVILLHGNQESHEIFDELAARLSERFTVYAPDSRGHGKSATPAEIHYEDMADDVIRFVEALEIQKPVLCGFSDGGIVALLAAIRRSRLFSRLIICGANLSPKGLKGSVLREIRRSWKKNHNPLDELMLTEPDISEWNLARISIPVLVLAGERDMVKPKETKRIAFAIPNATLQILPGEDHGSYVIHSDKLAEFF</sequence>
<dbReference type="InterPro" id="IPR050266">
    <property type="entry name" value="AB_hydrolase_sf"/>
</dbReference>
<dbReference type="GO" id="GO:0016020">
    <property type="term" value="C:membrane"/>
    <property type="evidence" value="ECO:0007669"/>
    <property type="project" value="TreeGrafter"/>
</dbReference>
<evidence type="ECO:0000259" key="2">
    <source>
        <dbReference type="Pfam" id="PF00561"/>
    </source>
</evidence>
<dbReference type="InterPro" id="IPR029058">
    <property type="entry name" value="AB_hydrolase_fold"/>
</dbReference>
<dbReference type="SUPFAM" id="SSF53474">
    <property type="entry name" value="alpha/beta-Hydrolases"/>
    <property type="match status" value="1"/>
</dbReference>
<dbReference type="AlphaFoldDB" id="A0A9D1E9P7"/>
<protein>
    <submittedName>
        <fullName evidence="3">Alpha/beta hydrolase</fullName>
    </submittedName>
</protein>
<reference evidence="3" key="2">
    <citation type="journal article" date="2021" name="PeerJ">
        <title>Extensive microbial diversity within the chicken gut microbiome revealed by metagenomics and culture.</title>
        <authorList>
            <person name="Gilroy R."/>
            <person name="Ravi A."/>
            <person name="Getino M."/>
            <person name="Pursley I."/>
            <person name="Horton D.L."/>
            <person name="Alikhan N.F."/>
            <person name="Baker D."/>
            <person name="Gharbi K."/>
            <person name="Hall N."/>
            <person name="Watson M."/>
            <person name="Adriaenssens E.M."/>
            <person name="Foster-Nyarko E."/>
            <person name="Jarju S."/>
            <person name="Secka A."/>
            <person name="Antonio M."/>
            <person name="Oren A."/>
            <person name="Chaudhuri R.R."/>
            <person name="La Ragione R."/>
            <person name="Hildebrand F."/>
            <person name="Pallen M.J."/>
        </authorList>
    </citation>
    <scope>NUCLEOTIDE SEQUENCE</scope>
    <source>
        <strain evidence="3">ChiSjej5B23-6657</strain>
    </source>
</reference>
<proteinExistence type="predicted"/>
<accession>A0A9D1E9P7</accession>
<dbReference type="EMBL" id="DVHM01000096">
    <property type="protein sequence ID" value="HIR70808.1"/>
    <property type="molecule type" value="Genomic_DNA"/>
</dbReference>
<evidence type="ECO:0000313" key="3">
    <source>
        <dbReference type="EMBL" id="HIR70808.1"/>
    </source>
</evidence>
<comment type="caution">
    <text evidence="3">The sequence shown here is derived from an EMBL/GenBank/DDBJ whole genome shotgun (WGS) entry which is preliminary data.</text>
</comment>
<dbReference type="PANTHER" id="PTHR43798:SF31">
    <property type="entry name" value="AB HYDROLASE SUPERFAMILY PROTEIN YCLE"/>
    <property type="match status" value="1"/>
</dbReference>
<dbReference type="InterPro" id="IPR000073">
    <property type="entry name" value="AB_hydrolase_1"/>
</dbReference>